<organism evidence="1 2">
    <name type="scientific">Blattamonas nauphoetae</name>
    <dbReference type="NCBI Taxonomy" id="2049346"/>
    <lineage>
        <taxon>Eukaryota</taxon>
        <taxon>Metamonada</taxon>
        <taxon>Preaxostyla</taxon>
        <taxon>Oxymonadida</taxon>
        <taxon>Blattamonas</taxon>
    </lineage>
</organism>
<dbReference type="Proteomes" id="UP001281761">
    <property type="component" value="Unassembled WGS sequence"/>
</dbReference>
<keyword evidence="2" id="KW-1185">Reference proteome</keyword>
<comment type="caution">
    <text evidence="1">The sequence shown here is derived from an EMBL/GenBank/DDBJ whole genome shotgun (WGS) entry which is preliminary data.</text>
</comment>
<sequence>MQSNQSLQFVRLLNITHLLTPTRPFRQYRLDGIRLRVLQEQPEKLLSLGMKRIDAAAQVKNIQDVKTCFSDIVKLYFSTEEARGVLKSSSLKLSPEQKKEMGRHFSGKPDSTFISQFL</sequence>
<accession>A0ABQ9X904</accession>
<proteinExistence type="predicted"/>
<dbReference type="EMBL" id="JARBJD010000208">
    <property type="protein sequence ID" value="KAK2947172.1"/>
    <property type="molecule type" value="Genomic_DNA"/>
</dbReference>
<reference evidence="1 2" key="1">
    <citation type="journal article" date="2022" name="bioRxiv">
        <title>Genomics of Preaxostyla Flagellates Illuminates Evolutionary Transitions and the Path Towards Mitochondrial Loss.</title>
        <authorList>
            <person name="Novak L.V.F."/>
            <person name="Treitli S.C."/>
            <person name="Pyrih J."/>
            <person name="Halakuc P."/>
            <person name="Pipaliya S.V."/>
            <person name="Vacek V."/>
            <person name="Brzon O."/>
            <person name="Soukal P."/>
            <person name="Eme L."/>
            <person name="Dacks J.B."/>
            <person name="Karnkowska A."/>
            <person name="Elias M."/>
            <person name="Hampl V."/>
        </authorList>
    </citation>
    <scope>NUCLEOTIDE SEQUENCE [LARGE SCALE GENOMIC DNA]</scope>
    <source>
        <strain evidence="1">NAU3</strain>
        <tissue evidence="1">Gut</tissue>
    </source>
</reference>
<protein>
    <submittedName>
        <fullName evidence="1">Uncharacterized protein</fullName>
    </submittedName>
</protein>
<name>A0ABQ9X904_9EUKA</name>
<evidence type="ECO:0000313" key="1">
    <source>
        <dbReference type="EMBL" id="KAK2947172.1"/>
    </source>
</evidence>
<evidence type="ECO:0000313" key="2">
    <source>
        <dbReference type="Proteomes" id="UP001281761"/>
    </source>
</evidence>
<gene>
    <name evidence="1" type="ORF">BLNAU_17877</name>
</gene>